<accession>A0A9W4JSQ0</accession>
<keyword evidence="4" id="KW-0805">Transcription regulation</keyword>
<dbReference type="GO" id="GO:0000976">
    <property type="term" value="F:transcription cis-regulatory region binding"/>
    <property type="evidence" value="ECO:0007669"/>
    <property type="project" value="InterPro"/>
</dbReference>
<dbReference type="InterPro" id="IPR050936">
    <property type="entry name" value="AP-1-like"/>
</dbReference>
<evidence type="ECO:0000256" key="6">
    <source>
        <dbReference type="ARBA" id="ARBA00023163"/>
    </source>
</evidence>
<evidence type="ECO:0000313" key="11">
    <source>
        <dbReference type="EMBL" id="CAG8419133.1"/>
    </source>
</evidence>
<keyword evidence="6" id="KW-0804">Transcription</keyword>
<dbReference type="InterPro" id="IPR004827">
    <property type="entry name" value="bZIP"/>
</dbReference>
<proteinExistence type="inferred from homology"/>
<comment type="similarity">
    <text evidence="3">Belongs to the bZIP family.</text>
</comment>
<evidence type="ECO:0000256" key="3">
    <source>
        <dbReference type="ARBA" id="ARBA00007163"/>
    </source>
</evidence>
<feature type="compositionally biased region" description="Low complexity" evidence="9">
    <location>
        <begin position="248"/>
        <end position="268"/>
    </location>
</feature>
<dbReference type="PROSITE" id="PS00036">
    <property type="entry name" value="BZIP_BASIC"/>
    <property type="match status" value="1"/>
</dbReference>
<dbReference type="InterPro" id="IPR046347">
    <property type="entry name" value="bZIP_sf"/>
</dbReference>
<evidence type="ECO:0000259" key="10">
    <source>
        <dbReference type="PROSITE" id="PS00036"/>
    </source>
</evidence>
<feature type="region of interest" description="Disordered" evidence="9">
    <location>
        <begin position="92"/>
        <end position="173"/>
    </location>
</feature>
<evidence type="ECO:0000256" key="8">
    <source>
        <dbReference type="ARBA" id="ARBA00044067"/>
    </source>
</evidence>
<dbReference type="Pfam" id="PF00170">
    <property type="entry name" value="bZIP_1"/>
    <property type="match status" value="1"/>
</dbReference>
<dbReference type="GO" id="GO:0001228">
    <property type="term" value="F:DNA-binding transcription activator activity, RNA polymerase II-specific"/>
    <property type="evidence" value="ECO:0007669"/>
    <property type="project" value="TreeGrafter"/>
</dbReference>
<dbReference type="SUPFAM" id="SSF57959">
    <property type="entry name" value="Leucine zipper domain"/>
    <property type="match status" value="1"/>
</dbReference>
<keyword evidence="5" id="KW-0238">DNA-binding</keyword>
<evidence type="ECO:0000313" key="12">
    <source>
        <dbReference type="Proteomes" id="UP001152649"/>
    </source>
</evidence>
<dbReference type="GO" id="GO:0090575">
    <property type="term" value="C:RNA polymerase II transcription regulator complex"/>
    <property type="evidence" value="ECO:0007669"/>
    <property type="project" value="TreeGrafter"/>
</dbReference>
<comment type="subcellular location">
    <subcellularLocation>
        <location evidence="2">Nucleus</location>
    </subcellularLocation>
</comment>
<evidence type="ECO:0000256" key="9">
    <source>
        <dbReference type="SAM" id="MobiDB-lite"/>
    </source>
</evidence>
<evidence type="ECO:0000256" key="5">
    <source>
        <dbReference type="ARBA" id="ARBA00023125"/>
    </source>
</evidence>
<dbReference type="Gene3D" id="1.20.5.170">
    <property type="match status" value="1"/>
</dbReference>
<feature type="domain" description="BZIP" evidence="10">
    <location>
        <begin position="160"/>
        <end position="175"/>
    </location>
</feature>
<feature type="region of interest" description="Disordered" evidence="9">
    <location>
        <begin position="244"/>
        <end position="273"/>
    </location>
</feature>
<keyword evidence="7" id="KW-0539">Nucleus</keyword>
<evidence type="ECO:0000256" key="2">
    <source>
        <dbReference type="ARBA" id="ARBA00004123"/>
    </source>
</evidence>
<dbReference type="SMART" id="SM00338">
    <property type="entry name" value="BRLZ"/>
    <property type="match status" value="1"/>
</dbReference>
<evidence type="ECO:0000256" key="1">
    <source>
        <dbReference type="ARBA" id="ARBA00004049"/>
    </source>
</evidence>
<feature type="compositionally biased region" description="Low complexity" evidence="9">
    <location>
        <begin position="130"/>
        <end position="148"/>
    </location>
</feature>
<dbReference type="PANTHER" id="PTHR40621">
    <property type="entry name" value="TRANSCRIPTION FACTOR KAPC-RELATED"/>
    <property type="match status" value="1"/>
</dbReference>
<evidence type="ECO:0000256" key="4">
    <source>
        <dbReference type="ARBA" id="ARBA00023015"/>
    </source>
</evidence>
<dbReference type="AlphaFoldDB" id="A0A9W4JSQ0"/>
<organism evidence="11 12">
    <name type="scientific">Penicillium salamii</name>
    <dbReference type="NCBI Taxonomy" id="1612424"/>
    <lineage>
        <taxon>Eukaryota</taxon>
        <taxon>Fungi</taxon>
        <taxon>Dikarya</taxon>
        <taxon>Ascomycota</taxon>
        <taxon>Pezizomycotina</taxon>
        <taxon>Eurotiomycetes</taxon>
        <taxon>Eurotiomycetidae</taxon>
        <taxon>Eurotiales</taxon>
        <taxon>Aspergillaceae</taxon>
        <taxon>Penicillium</taxon>
    </lineage>
</organism>
<dbReference type="EMBL" id="CAJVPG010000438">
    <property type="protein sequence ID" value="CAG8419133.1"/>
    <property type="molecule type" value="Genomic_DNA"/>
</dbReference>
<name>A0A9W4JSQ0_9EURO</name>
<feature type="compositionally biased region" description="Low complexity" evidence="9">
    <location>
        <begin position="161"/>
        <end position="171"/>
    </location>
</feature>
<reference evidence="11" key="1">
    <citation type="submission" date="2021-07" db="EMBL/GenBank/DDBJ databases">
        <authorList>
            <person name="Branca A.L. A."/>
        </authorList>
    </citation>
    <scope>NUCLEOTIDE SEQUENCE</scope>
</reference>
<dbReference type="Proteomes" id="UP001152649">
    <property type="component" value="Unassembled WGS sequence"/>
</dbReference>
<dbReference type="PANTHER" id="PTHR40621:SF11">
    <property type="entry name" value="TRANSCRIPTION FACTOR KAPC-RELATED"/>
    <property type="match status" value="1"/>
</dbReference>
<evidence type="ECO:0000256" key="7">
    <source>
        <dbReference type="ARBA" id="ARBA00023242"/>
    </source>
</evidence>
<keyword evidence="12" id="KW-1185">Reference proteome</keyword>
<protein>
    <recommendedName>
        <fullName evidence="8">Putative transcription factor kapC</fullName>
    </recommendedName>
</protein>
<comment type="function">
    <text evidence="1">Putative transcription factor.</text>
</comment>
<dbReference type="OrthoDB" id="5069333at2759"/>
<sequence>MQPALAPAPHPSMQSTAQVSVFSNAFVIRSISRVCYSDIGGLTAKAYIVRGSGAVFPILTRRIPSEASPRHHHLQLKRSFLHDQLLAAQHHLPSSRPQGAPGQQQHLQPNHASPREQANIDPAISGAMLGTPQTPTQPQGSPPSDGGSKSYGKRELSTSKRAAQNRAAQRAFRQRKETYIRKLEEEVKNIDPLKDQVKSLVGENYQLREYIINLQSRLLEAQGEVPELPANIDLSQPRTTEMALASAGVQNSSPSGSVPSSGPHHQGSVSDDMNSLNRIAAATLGMRKHNDDASFLNNTFQPNKRVRTDDSQDGSDGVTKQEVSHGLPMVN</sequence>
<gene>
    <name evidence="11" type="ORF">PSALAMII_LOCUS9655</name>
</gene>
<feature type="compositionally biased region" description="Polar residues" evidence="9">
    <location>
        <begin position="95"/>
        <end position="111"/>
    </location>
</feature>
<feature type="region of interest" description="Disordered" evidence="9">
    <location>
        <begin position="293"/>
        <end position="331"/>
    </location>
</feature>
<comment type="caution">
    <text evidence="11">The sequence shown here is derived from an EMBL/GenBank/DDBJ whole genome shotgun (WGS) entry which is preliminary data.</text>
</comment>